<reference evidence="1 2" key="1">
    <citation type="journal article" date="2013" name="PLoS Genet.">
        <title>Comparative genome structure, secondary metabolite, and effector coding capacity across Cochliobolus pathogens.</title>
        <authorList>
            <person name="Condon B.J."/>
            <person name="Leng Y."/>
            <person name="Wu D."/>
            <person name="Bushley K.E."/>
            <person name="Ohm R.A."/>
            <person name="Otillar R."/>
            <person name="Martin J."/>
            <person name="Schackwitz W."/>
            <person name="Grimwood J."/>
            <person name="MohdZainudin N."/>
            <person name="Xue C."/>
            <person name="Wang R."/>
            <person name="Manning V.A."/>
            <person name="Dhillon B."/>
            <person name="Tu Z.J."/>
            <person name="Steffenson B.J."/>
            <person name="Salamov A."/>
            <person name="Sun H."/>
            <person name="Lowry S."/>
            <person name="LaButti K."/>
            <person name="Han J."/>
            <person name="Copeland A."/>
            <person name="Lindquist E."/>
            <person name="Barry K."/>
            <person name="Schmutz J."/>
            <person name="Baker S.E."/>
            <person name="Ciuffetti L.M."/>
            <person name="Grigoriev I.V."/>
            <person name="Zhong S."/>
            <person name="Turgeon B.G."/>
        </authorList>
    </citation>
    <scope>NUCLEOTIDE SEQUENCE [LARGE SCALE GENOMIC DNA]</scope>
    <source>
        <strain evidence="1 2">26-R-13</strain>
    </source>
</reference>
<feature type="non-terminal residue" evidence="1">
    <location>
        <position position="1"/>
    </location>
</feature>
<evidence type="ECO:0008006" key="3">
    <source>
        <dbReference type="Google" id="ProtNLM"/>
    </source>
</evidence>
<dbReference type="InterPro" id="IPR040632">
    <property type="entry name" value="Sulfotransfer_4"/>
</dbReference>
<evidence type="ECO:0000313" key="1">
    <source>
        <dbReference type="EMBL" id="EUC27139.1"/>
    </source>
</evidence>
<feature type="non-terminal residue" evidence="1">
    <location>
        <position position="241"/>
    </location>
</feature>
<protein>
    <recommendedName>
        <fullName evidence="3">Sulfotransferase family protein</fullName>
    </recommendedName>
</protein>
<accession>W6XWJ8</accession>
<dbReference type="KEGG" id="bze:COCCADRAFT_67430"/>
<organism evidence="1 2">
    <name type="scientific">Cochliobolus carbonum (strain 26-R-13)</name>
    <name type="common">Maize leaf spot fungus</name>
    <name type="synonym">Bipolaris zeicola</name>
    <dbReference type="NCBI Taxonomy" id="930089"/>
    <lineage>
        <taxon>Eukaryota</taxon>
        <taxon>Fungi</taxon>
        <taxon>Dikarya</taxon>
        <taxon>Ascomycota</taxon>
        <taxon>Pezizomycotina</taxon>
        <taxon>Dothideomycetes</taxon>
        <taxon>Pleosporomycetidae</taxon>
        <taxon>Pleosporales</taxon>
        <taxon>Pleosporineae</taxon>
        <taxon>Pleosporaceae</taxon>
        <taxon>Bipolaris</taxon>
    </lineage>
</organism>
<dbReference type="PANTHER" id="PTHR36978:SF4">
    <property type="entry name" value="P-LOOP CONTAINING NUCLEOSIDE TRIPHOSPHATE HYDROLASE PROTEIN"/>
    <property type="match status" value="1"/>
</dbReference>
<name>W6XWJ8_COCC2</name>
<dbReference type="GeneID" id="19150549"/>
<dbReference type="RefSeq" id="XP_007718553.1">
    <property type="nucleotide sequence ID" value="XM_007720363.1"/>
</dbReference>
<dbReference type="SUPFAM" id="SSF52540">
    <property type="entry name" value="P-loop containing nucleoside triphosphate hydrolases"/>
    <property type="match status" value="1"/>
</dbReference>
<gene>
    <name evidence="1" type="ORF">COCCADRAFT_67430</name>
</gene>
<sequence length="241" mass="27077">AGLPRTGTTSLKAALEILGLKPCLHYADVMQETYPCTQSRRWKQALSLYGDEHKAARQALLRQIFEQGRYAATLAYPASVFVQDLVEIYPDTQVVHSIRSSTAVWKNSVDSAMRPVESGYSGRTLLALWTRLLKPSSLRPDLVAWGRRQFGAGYRDANNAQLYEGYNEFVKEVVPPERLLPDFESTAGWGPLCDLLGVPVPVDEHGEPIPYPRLNDRATMENRRKARVTRGLMYWAIVVGI</sequence>
<dbReference type="InterPro" id="IPR027417">
    <property type="entry name" value="P-loop_NTPase"/>
</dbReference>
<evidence type="ECO:0000313" key="2">
    <source>
        <dbReference type="Proteomes" id="UP000053841"/>
    </source>
</evidence>
<dbReference type="AlphaFoldDB" id="W6XWJ8"/>
<dbReference type="Gene3D" id="3.40.50.300">
    <property type="entry name" value="P-loop containing nucleotide triphosphate hydrolases"/>
    <property type="match status" value="1"/>
</dbReference>
<dbReference type="OrthoDB" id="408152at2759"/>
<dbReference type="eggNOG" id="ENOG502RY15">
    <property type="taxonomic scope" value="Eukaryota"/>
</dbReference>
<dbReference type="HOGENOM" id="CLU_061199_2_0_1"/>
<dbReference type="PANTHER" id="PTHR36978">
    <property type="entry name" value="P-LOOP CONTAINING NUCLEOTIDE TRIPHOSPHATE HYDROLASE"/>
    <property type="match status" value="1"/>
</dbReference>
<dbReference type="Pfam" id="PF17784">
    <property type="entry name" value="Sulfotransfer_4"/>
    <property type="match status" value="1"/>
</dbReference>
<dbReference type="Proteomes" id="UP000053841">
    <property type="component" value="Unassembled WGS sequence"/>
</dbReference>
<proteinExistence type="predicted"/>
<dbReference type="EMBL" id="KI964994">
    <property type="protein sequence ID" value="EUC27139.1"/>
    <property type="molecule type" value="Genomic_DNA"/>
</dbReference>
<keyword evidence="2" id="KW-1185">Reference proteome</keyword>